<name>F8P9X0_SERL9</name>
<dbReference type="PANTHER" id="PTHR31902">
    <property type="entry name" value="ACTIN PATCHES DISTAL PROTEIN 1"/>
    <property type="match status" value="1"/>
</dbReference>
<dbReference type="OrthoDB" id="10253744at2759"/>
<dbReference type="Pfam" id="PF06999">
    <property type="entry name" value="Suc_Fer-like"/>
    <property type="match status" value="1"/>
</dbReference>
<evidence type="ECO:0008006" key="2">
    <source>
        <dbReference type="Google" id="ProtNLM"/>
    </source>
</evidence>
<dbReference type="InterPro" id="IPR009737">
    <property type="entry name" value="Aim32/Apd1-like"/>
</dbReference>
<dbReference type="HOGENOM" id="CLU_092126_0_0_1"/>
<sequence>MNAIMSRILPFKRTSFLRGLTTSSPPPPRTELPGTTPSHLSYIFIHTPQPPSQYPSKYSTPVQRALQVRATKWGGSVGFSWSPDQPAIPALPSESSIDSTTASPSSEQEYYLTAFSSRGRLVIPSVSTSNVEEVESRLREHAQPLPSAAHGHGVQPETSESQDVYIYVCTHGARDCRCGDTGGAVASALREQVSRIDGGRHIKVAEVGHVGGHKYAANVLIYPHGEWLGLVQPEDVPSIVDTVLAVPLRPLTADDAPLFPSHWRGRMGLSKGEQVDLFASYHSSTP</sequence>
<dbReference type="Gene3D" id="3.40.30.10">
    <property type="entry name" value="Glutaredoxin"/>
    <property type="match status" value="1"/>
</dbReference>
<reference evidence="1" key="1">
    <citation type="submission" date="2011-04" db="EMBL/GenBank/DDBJ databases">
        <title>Evolution of plant cell wall degrading machinery underlies the functional diversity of forest fungi.</title>
        <authorList>
            <consortium name="US DOE Joint Genome Institute (JGI-PGF)"/>
            <person name="Eastwood D.C."/>
            <person name="Floudas D."/>
            <person name="Binder M."/>
            <person name="Majcherczyk A."/>
            <person name="Schneider P."/>
            <person name="Aerts A."/>
            <person name="Asiegbu F.O."/>
            <person name="Baker S.E."/>
            <person name="Barry K."/>
            <person name="Bendiksby M."/>
            <person name="Blumentritt M."/>
            <person name="Coutinho P.M."/>
            <person name="Cullen D."/>
            <person name="Cullen D."/>
            <person name="Gathman A."/>
            <person name="Goodell B."/>
            <person name="Henrissat B."/>
            <person name="Ihrmark K."/>
            <person name="Kauserud H."/>
            <person name="Kohler A."/>
            <person name="LaButti K."/>
            <person name="Lapidus A."/>
            <person name="Lavin J.L."/>
            <person name="Lee Y.-H."/>
            <person name="Lindquist E."/>
            <person name="Lilly W."/>
            <person name="Lucas S."/>
            <person name="Morin E."/>
            <person name="Murat C."/>
            <person name="Oguiza J.A."/>
            <person name="Park J."/>
            <person name="Pisabarro A.G."/>
            <person name="Riley R."/>
            <person name="Rosling A."/>
            <person name="Salamov A."/>
            <person name="Schmidt O."/>
            <person name="Schmutz J."/>
            <person name="Skrede I."/>
            <person name="Stenlid J."/>
            <person name="Wiebenga A."/>
            <person name="Xie X."/>
            <person name="Kues U."/>
            <person name="Hibbett D.S."/>
            <person name="Hoffmeister D."/>
            <person name="Hogberg N."/>
            <person name="Martin F."/>
            <person name="Grigoriev I.V."/>
            <person name="Watkinson S.C."/>
        </authorList>
    </citation>
    <scope>NUCLEOTIDE SEQUENCE</scope>
    <source>
        <strain evidence="1">S7.9</strain>
    </source>
</reference>
<dbReference type="RefSeq" id="XP_007323403.1">
    <property type="nucleotide sequence ID" value="XM_007323341.1"/>
</dbReference>
<dbReference type="SUPFAM" id="SSF52833">
    <property type="entry name" value="Thioredoxin-like"/>
    <property type="match status" value="1"/>
</dbReference>
<dbReference type="GeneID" id="18821185"/>
<dbReference type="EMBL" id="GL945442">
    <property type="protein sequence ID" value="EGO19968.1"/>
    <property type="molecule type" value="Genomic_DNA"/>
</dbReference>
<dbReference type="AlphaFoldDB" id="F8P9X0"/>
<organism>
    <name type="scientific">Serpula lacrymans var. lacrymans (strain S7.9)</name>
    <name type="common">Dry rot fungus</name>
    <dbReference type="NCBI Taxonomy" id="578457"/>
    <lineage>
        <taxon>Eukaryota</taxon>
        <taxon>Fungi</taxon>
        <taxon>Dikarya</taxon>
        <taxon>Basidiomycota</taxon>
        <taxon>Agaricomycotina</taxon>
        <taxon>Agaricomycetes</taxon>
        <taxon>Agaricomycetidae</taxon>
        <taxon>Boletales</taxon>
        <taxon>Coniophorineae</taxon>
        <taxon>Serpulaceae</taxon>
        <taxon>Serpula</taxon>
    </lineage>
</organism>
<dbReference type="InterPro" id="IPR036249">
    <property type="entry name" value="Thioredoxin-like_sf"/>
</dbReference>
<gene>
    <name evidence="1" type="ORF">SERLADRAFT_478515</name>
</gene>
<protein>
    <recommendedName>
        <fullName evidence="2">Sucraseferredoxin-like protein</fullName>
    </recommendedName>
</protein>
<accession>F8P9X0</accession>
<proteinExistence type="predicted"/>
<dbReference type="CDD" id="cd03062">
    <property type="entry name" value="TRX_Fd_Sucrase"/>
    <property type="match status" value="1"/>
</dbReference>
<dbReference type="KEGG" id="sla:SERLADRAFT_478515"/>
<dbReference type="Proteomes" id="UP000008064">
    <property type="component" value="Unassembled WGS sequence"/>
</dbReference>
<evidence type="ECO:0000313" key="1">
    <source>
        <dbReference type="EMBL" id="EGO19968.1"/>
    </source>
</evidence>